<reference evidence="2" key="1">
    <citation type="submission" date="2016-10" db="EMBL/GenBank/DDBJ databases">
        <authorList>
            <person name="Varghese N."/>
            <person name="Submissions S."/>
        </authorList>
    </citation>
    <scope>NUCLEOTIDE SEQUENCE [LARGE SCALE GENOMIC DNA]</scope>
    <source>
        <strain evidence="2">IBRC-M10078</strain>
    </source>
</reference>
<dbReference type="Pfam" id="PF08812">
    <property type="entry name" value="YtxC"/>
    <property type="match status" value="1"/>
</dbReference>
<organism evidence="1 2">
    <name type="scientific">Litchfieldia salsa</name>
    <dbReference type="NCBI Taxonomy" id="930152"/>
    <lineage>
        <taxon>Bacteria</taxon>
        <taxon>Bacillati</taxon>
        <taxon>Bacillota</taxon>
        <taxon>Bacilli</taxon>
        <taxon>Bacillales</taxon>
        <taxon>Bacillaceae</taxon>
        <taxon>Litchfieldia</taxon>
    </lineage>
</organism>
<dbReference type="AlphaFoldDB" id="A0A1H0P1B1"/>
<name>A0A1H0P1B1_9BACI</name>
<evidence type="ECO:0000313" key="2">
    <source>
        <dbReference type="Proteomes" id="UP000199159"/>
    </source>
</evidence>
<dbReference type="Proteomes" id="UP000199159">
    <property type="component" value="Unassembled WGS sequence"/>
</dbReference>
<keyword evidence="2" id="KW-1185">Reference proteome</keyword>
<dbReference type="PIRSF" id="PIRSF012563">
    <property type="entry name" value="YtxC"/>
    <property type="match status" value="1"/>
</dbReference>
<dbReference type="RefSeq" id="WP_175490136.1">
    <property type="nucleotide sequence ID" value="NZ_FNJU01000001.1"/>
</dbReference>
<dbReference type="InterPro" id="IPR014199">
    <property type="entry name" value="Spore_YtxC"/>
</dbReference>
<dbReference type="STRING" id="930152.SAMN05216565_101104"/>
<dbReference type="EMBL" id="FNJU01000001">
    <property type="protein sequence ID" value="SDO98495.1"/>
    <property type="molecule type" value="Genomic_DNA"/>
</dbReference>
<protein>
    <submittedName>
        <fullName evidence="1">Putative sporulation protein YtxC</fullName>
    </submittedName>
</protein>
<sequence>MIEISFQEGLEAKRLYERLNKAKLALSINYIHITYDLEQTNTLFISIQAKKEVAISKLIIPVLTQYIIDCIEDSWILSIIESDFYFTDIEEQNQILQIAHGILEGHYDDMPQVEELKSRRLVIEEALHEFLRTTITFSFESFIKFRLHSYSEELLKVVELAIDEYKLEQEYQNFVQNLRDYSFDRSPKIERLHIFHDDHFYFFNESFIELKYSDITKHIDRKLILNHPMYIDSTIIAPLVSISPKSIVIYTNEVDHGMVQTIQNIFLERVQIYSKNYFEQVKLQKKI</sequence>
<dbReference type="NCBIfam" id="TIGR02834">
    <property type="entry name" value="spo_ytxC"/>
    <property type="match status" value="1"/>
</dbReference>
<evidence type="ECO:0000313" key="1">
    <source>
        <dbReference type="EMBL" id="SDO98495.1"/>
    </source>
</evidence>
<proteinExistence type="predicted"/>
<accession>A0A1H0P1B1</accession>
<gene>
    <name evidence="1" type="ORF">SAMN05216565_101104</name>
</gene>